<dbReference type="PANTHER" id="PTHR33116:SF78">
    <property type="entry name" value="OS12G0587133 PROTEIN"/>
    <property type="match status" value="1"/>
</dbReference>
<dbReference type="InterPro" id="IPR036691">
    <property type="entry name" value="Endo/exonu/phosph_ase_sf"/>
</dbReference>
<proteinExistence type="predicted"/>
<gene>
    <name evidence="1" type="ORF">FSB_LOCUS45100</name>
</gene>
<name>A0A2N9HYL1_FAGSY</name>
<dbReference type="Gene3D" id="3.60.10.10">
    <property type="entry name" value="Endonuclease/exonuclease/phosphatase"/>
    <property type="match status" value="1"/>
</dbReference>
<dbReference type="PANTHER" id="PTHR33116">
    <property type="entry name" value="REVERSE TRANSCRIPTASE ZINC-BINDING DOMAIN-CONTAINING PROTEIN-RELATED-RELATED"/>
    <property type="match status" value="1"/>
</dbReference>
<dbReference type="EMBL" id="OIVN01004416">
    <property type="protein sequence ID" value="SPD17218.1"/>
    <property type="molecule type" value="Genomic_DNA"/>
</dbReference>
<dbReference type="AlphaFoldDB" id="A0A2N9HYL1"/>
<accession>A0A2N9HYL1</accession>
<organism evidence="1">
    <name type="scientific">Fagus sylvatica</name>
    <name type="common">Beechnut</name>
    <dbReference type="NCBI Taxonomy" id="28930"/>
    <lineage>
        <taxon>Eukaryota</taxon>
        <taxon>Viridiplantae</taxon>
        <taxon>Streptophyta</taxon>
        <taxon>Embryophyta</taxon>
        <taxon>Tracheophyta</taxon>
        <taxon>Spermatophyta</taxon>
        <taxon>Magnoliopsida</taxon>
        <taxon>eudicotyledons</taxon>
        <taxon>Gunneridae</taxon>
        <taxon>Pentapetalae</taxon>
        <taxon>rosids</taxon>
        <taxon>fabids</taxon>
        <taxon>Fagales</taxon>
        <taxon>Fagaceae</taxon>
        <taxon>Fagus</taxon>
    </lineage>
</organism>
<dbReference type="SUPFAM" id="SSF56219">
    <property type="entry name" value="DNase I-like"/>
    <property type="match status" value="1"/>
</dbReference>
<evidence type="ECO:0008006" key="2">
    <source>
        <dbReference type="Google" id="ProtNLM"/>
    </source>
</evidence>
<protein>
    <recommendedName>
        <fullName evidence="2">Reverse transcriptase domain-containing protein</fullName>
    </recommendedName>
</protein>
<sequence>MPRISPIDPKFENHVTVAMNSAMGVKENPTLEGNSDPEVNACVDITLNLTLFCGPGGNWTVSQAQIVKNNSQVSSKPISHAYNPDITNKVIPGGLVQHKQKEWRPKAPVGAPPSPRPISINLELVDPNLEHSFSVVPSIELTQNSPSLNVVTSPNIPETYTWEMLLPRGEQSVEVWDDEASESSLPLELSNNVVGGELGEDGSWDDEAIWVELLAISFPAVEESPDKLAQVGANGVTDVVPAALKEPKSNWVMEQLKEFGLILGVSFDGFEYKIMELLIKIEALFGHWEVVEKVEEAVGRYSVSCKFKVVYSGLAWGFFGVYGPQRAAERCLMWEKLAGVGAWWDVPWCVGGDFNIVRYPSERFGLNSFSPIVVSCREVRVLLDLRTCGLRGRASWAESKQWWNSYNDEIGEGLVSFYNELFSEDEVRRPLLDGLSFSSIDEEDSLVLDRSFTEEEVLGGYEETRAVECTDFRPISLIIGVYKIIAKDLANRLKMVLEKLISDSQNAFVGGRQTLDSVLIANESLDSRLKAGIPGVLCQVPNVNELAGVLGCRVAALPLSYLGLPLGATFKQKSVWNIVVEKIEKRLAGWKRTYLSKGGRLTLLKSTLSNLPTYYLSLFPVPISVAHHIEKLQRDFLWGGLENEHKYHLLNWQQVCTPIQYGGLGIRKVAVFKKALLGKWLWRYANEPMSLWRRVVDSKYGSQWWGWCSNRGQGAHRFPALFWLLRHPEASVADILHFDGPTPIWDIQFSRPMQDWELDIVNSFLELLYSSPLRQGAFFICFSMA</sequence>
<reference evidence="1" key="1">
    <citation type="submission" date="2018-02" db="EMBL/GenBank/DDBJ databases">
        <authorList>
            <person name="Cohen D.B."/>
            <person name="Kent A.D."/>
        </authorList>
    </citation>
    <scope>NUCLEOTIDE SEQUENCE</scope>
</reference>
<evidence type="ECO:0000313" key="1">
    <source>
        <dbReference type="EMBL" id="SPD17218.1"/>
    </source>
</evidence>